<dbReference type="InterPro" id="IPR029016">
    <property type="entry name" value="GAF-like_dom_sf"/>
</dbReference>
<keyword evidence="10" id="KW-0067">ATP-binding</keyword>
<dbReference type="InterPro" id="IPR011006">
    <property type="entry name" value="CheY-like_superfamily"/>
</dbReference>
<dbReference type="SMART" id="SM00065">
    <property type="entry name" value="GAF"/>
    <property type="match status" value="1"/>
</dbReference>
<name>A0A2T9JU40_9CAUL</name>
<dbReference type="SMART" id="SM00091">
    <property type="entry name" value="PAS"/>
    <property type="match status" value="1"/>
</dbReference>
<dbReference type="SMART" id="SM00448">
    <property type="entry name" value="REC"/>
    <property type="match status" value="1"/>
</dbReference>
<dbReference type="Pfam" id="PF01590">
    <property type="entry name" value="GAF"/>
    <property type="match status" value="1"/>
</dbReference>
<accession>A0A2T9JU40</accession>
<dbReference type="PANTHER" id="PTHR41523:SF8">
    <property type="entry name" value="ETHYLENE RESPONSE SENSOR PROTEIN"/>
    <property type="match status" value="1"/>
</dbReference>
<gene>
    <name evidence="16" type="ORF">DDF65_04335</name>
</gene>
<keyword evidence="17" id="KW-1185">Reference proteome</keyword>
<dbReference type="Gene3D" id="3.40.50.2300">
    <property type="match status" value="1"/>
</dbReference>
<dbReference type="InterPro" id="IPR036890">
    <property type="entry name" value="HATPase_C_sf"/>
</dbReference>
<evidence type="ECO:0000256" key="7">
    <source>
        <dbReference type="ARBA" id="ARBA00022737"/>
    </source>
</evidence>
<comment type="catalytic activity">
    <reaction evidence="1">
        <text>ATP + protein L-histidine = ADP + protein N-phospho-L-histidine.</text>
        <dbReference type="EC" id="2.7.13.3"/>
    </reaction>
</comment>
<dbReference type="EC" id="2.7.13.3" evidence="2"/>
<dbReference type="Pfam" id="PF08448">
    <property type="entry name" value="PAS_4"/>
    <property type="match status" value="1"/>
</dbReference>
<evidence type="ECO:0000256" key="10">
    <source>
        <dbReference type="ARBA" id="ARBA00022840"/>
    </source>
</evidence>
<evidence type="ECO:0000259" key="15">
    <source>
        <dbReference type="PROSITE" id="PS50113"/>
    </source>
</evidence>
<dbReference type="SMART" id="SM00911">
    <property type="entry name" value="HWE_HK"/>
    <property type="match status" value="1"/>
</dbReference>
<keyword evidence="11" id="KW-0843">Virulence</keyword>
<evidence type="ECO:0000256" key="12">
    <source>
        <dbReference type="PROSITE-ProRule" id="PRU00169"/>
    </source>
</evidence>
<dbReference type="SUPFAM" id="SSF55781">
    <property type="entry name" value="GAF domain-like"/>
    <property type="match status" value="1"/>
</dbReference>
<dbReference type="GO" id="GO:0005524">
    <property type="term" value="F:ATP binding"/>
    <property type="evidence" value="ECO:0007669"/>
    <property type="project" value="UniProtKB-KW"/>
</dbReference>
<dbReference type="GO" id="GO:0000160">
    <property type="term" value="P:phosphorelay signal transduction system"/>
    <property type="evidence" value="ECO:0007669"/>
    <property type="project" value="InterPro"/>
</dbReference>
<dbReference type="Gene3D" id="3.30.450.20">
    <property type="entry name" value="PAS domain"/>
    <property type="match status" value="1"/>
</dbReference>
<dbReference type="RefSeq" id="WP_116564961.1">
    <property type="nucleotide sequence ID" value="NZ_QDKP01000013.1"/>
</dbReference>
<feature type="modified residue" description="4-aspartylphosphate" evidence="12">
    <location>
        <position position="581"/>
    </location>
</feature>
<sequence length="641" mass="69125">MTDDAPSPSHAGRRDTFSATMADAVPILIGYVDADRRYRFVNRAYETWFGVRRADIEGKSLLEVMGEAAYERVRDHVDGALEGQSLTFEGEVPYQAAGLRHVEAKYVPDVAPDGAVLGYYVLVTDISARKRAEAELARLLVRERRRALMLDLGRQLREESEVAAIADKACAVLAEQLGAQRAGYAEVDLAGVSTQIVGEWGGEGVQPLVGPLFVLDDFGPAMSDDLRAGVQVVIDDVREDMRTRHSLEAYSALDILAFVAVPLVKAGRLVSYLFVCQERPRTWGVDEVAFVGDVAELIWAASGRARADAALRQAEETERLLIREVDHRAKNVLAVVQSLVQLTPFVDKRQYVTALSGRIGSLARSHSLLSTTRWTGAVLRALLEQELEAYSVEHESRVVLDGPPVLIRAEAAQSLGLVVHELATNASKYGALSTPGGVLEVRWAWDAGRLVVDWREGGGPPTVAPARRGFGSTLIQNAGKQLGAQVSHDWRVEGLHCRIELSRGALPHAGGGERSAATTSALPDGGLKDQRVLVVEDEALVAMELARVLALAGAQVVGPAGDVEEALELIESSLIDRAVLDVNLGGRMVTPVAKALAERAIPFVYLTGYQEPGLDDGPVLHKPAAPEALVSALAGRRVERV</sequence>
<dbReference type="PROSITE" id="PS50112">
    <property type="entry name" value="PAS"/>
    <property type="match status" value="1"/>
</dbReference>
<evidence type="ECO:0000256" key="1">
    <source>
        <dbReference type="ARBA" id="ARBA00000085"/>
    </source>
</evidence>
<dbReference type="CDD" id="cd00130">
    <property type="entry name" value="PAS"/>
    <property type="match status" value="1"/>
</dbReference>
<feature type="domain" description="PAS" evidence="14">
    <location>
        <begin position="32"/>
        <end position="84"/>
    </location>
</feature>
<dbReference type="Proteomes" id="UP000244913">
    <property type="component" value="Unassembled WGS sequence"/>
</dbReference>
<feature type="domain" description="Response regulatory" evidence="13">
    <location>
        <begin position="531"/>
        <end position="637"/>
    </location>
</feature>
<dbReference type="Gene3D" id="3.30.565.10">
    <property type="entry name" value="Histidine kinase-like ATPase, C-terminal domain"/>
    <property type="match status" value="1"/>
</dbReference>
<feature type="domain" description="PAC" evidence="15">
    <location>
        <begin position="86"/>
        <end position="138"/>
    </location>
</feature>
<keyword evidence="5" id="KW-0288">FMN</keyword>
<evidence type="ECO:0000256" key="5">
    <source>
        <dbReference type="ARBA" id="ARBA00022643"/>
    </source>
</evidence>
<keyword evidence="9 16" id="KW-0418">Kinase</keyword>
<evidence type="ECO:0000256" key="9">
    <source>
        <dbReference type="ARBA" id="ARBA00022777"/>
    </source>
</evidence>
<organism evidence="16 17">
    <name type="scientific">Caulobacter radicis</name>
    <dbReference type="NCBI Taxonomy" id="2172650"/>
    <lineage>
        <taxon>Bacteria</taxon>
        <taxon>Pseudomonadati</taxon>
        <taxon>Pseudomonadota</taxon>
        <taxon>Alphaproteobacteria</taxon>
        <taxon>Caulobacterales</taxon>
        <taxon>Caulobacteraceae</taxon>
        <taxon>Caulobacter</taxon>
    </lineage>
</organism>
<dbReference type="GO" id="GO:0004673">
    <property type="term" value="F:protein histidine kinase activity"/>
    <property type="evidence" value="ECO:0007669"/>
    <property type="project" value="UniProtKB-EC"/>
</dbReference>
<dbReference type="Pfam" id="PF07536">
    <property type="entry name" value="HWE_HK"/>
    <property type="match status" value="1"/>
</dbReference>
<dbReference type="AlphaFoldDB" id="A0A2T9JU40"/>
<dbReference type="InterPro" id="IPR011102">
    <property type="entry name" value="Sig_transdc_His_kinase_HWE"/>
</dbReference>
<dbReference type="PROSITE" id="PS50110">
    <property type="entry name" value="RESPONSE_REGULATORY"/>
    <property type="match status" value="1"/>
</dbReference>
<dbReference type="PROSITE" id="PS50113">
    <property type="entry name" value="PAC"/>
    <property type="match status" value="1"/>
</dbReference>
<dbReference type="PANTHER" id="PTHR41523">
    <property type="entry name" value="TWO-COMPONENT SYSTEM SENSOR PROTEIN"/>
    <property type="match status" value="1"/>
</dbReference>
<dbReference type="InterPro" id="IPR000700">
    <property type="entry name" value="PAS-assoc_C"/>
</dbReference>
<dbReference type="InterPro" id="IPR001789">
    <property type="entry name" value="Sig_transdc_resp-reg_receiver"/>
</dbReference>
<protein>
    <recommendedName>
        <fullName evidence="2">histidine kinase</fullName>
        <ecNumber evidence="2">2.7.13.3</ecNumber>
    </recommendedName>
</protein>
<keyword evidence="3 12" id="KW-0597">Phosphoprotein</keyword>
<reference evidence="16 17" key="1">
    <citation type="submission" date="2018-04" db="EMBL/GenBank/DDBJ databases">
        <title>The genome sequence of Caulobacter sp. 736.</title>
        <authorList>
            <person name="Gao J."/>
            <person name="Sun J."/>
        </authorList>
    </citation>
    <scope>NUCLEOTIDE SEQUENCE [LARGE SCALE GENOMIC DNA]</scope>
    <source>
        <strain evidence="16 17">736</strain>
    </source>
</reference>
<evidence type="ECO:0000259" key="14">
    <source>
        <dbReference type="PROSITE" id="PS50112"/>
    </source>
</evidence>
<evidence type="ECO:0000256" key="4">
    <source>
        <dbReference type="ARBA" id="ARBA00022630"/>
    </source>
</evidence>
<dbReference type="NCBIfam" id="TIGR00229">
    <property type="entry name" value="sensory_box"/>
    <property type="match status" value="1"/>
</dbReference>
<keyword evidence="6" id="KW-0808">Transferase</keyword>
<dbReference type="SUPFAM" id="SSF52172">
    <property type="entry name" value="CheY-like"/>
    <property type="match status" value="1"/>
</dbReference>
<dbReference type="InterPro" id="IPR035965">
    <property type="entry name" value="PAS-like_dom_sf"/>
</dbReference>
<keyword evidence="8" id="KW-0547">Nucleotide-binding</keyword>
<dbReference type="Gene3D" id="3.30.450.40">
    <property type="match status" value="1"/>
</dbReference>
<evidence type="ECO:0000313" key="16">
    <source>
        <dbReference type="EMBL" id="PVM87242.1"/>
    </source>
</evidence>
<proteinExistence type="predicted"/>
<keyword evidence="4" id="KW-0285">Flavoprotein</keyword>
<keyword evidence="7" id="KW-0677">Repeat</keyword>
<dbReference type="EMBL" id="QDKP01000013">
    <property type="protein sequence ID" value="PVM87242.1"/>
    <property type="molecule type" value="Genomic_DNA"/>
</dbReference>
<dbReference type="SUPFAM" id="SSF55785">
    <property type="entry name" value="PYP-like sensor domain (PAS domain)"/>
    <property type="match status" value="1"/>
</dbReference>
<evidence type="ECO:0000259" key="13">
    <source>
        <dbReference type="PROSITE" id="PS50110"/>
    </source>
</evidence>
<evidence type="ECO:0000256" key="3">
    <source>
        <dbReference type="ARBA" id="ARBA00022553"/>
    </source>
</evidence>
<evidence type="ECO:0000256" key="11">
    <source>
        <dbReference type="ARBA" id="ARBA00023026"/>
    </source>
</evidence>
<evidence type="ECO:0000256" key="6">
    <source>
        <dbReference type="ARBA" id="ARBA00022679"/>
    </source>
</evidence>
<evidence type="ECO:0000256" key="2">
    <source>
        <dbReference type="ARBA" id="ARBA00012438"/>
    </source>
</evidence>
<comment type="caution">
    <text evidence="16">The sequence shown here is derived from an EMBL/GenBank/DDBJ whole genome shotgun (WGS) entry which is preliminary data.</text>
</comment>
<dbReference type="InterPro" id="IPR000014">
    <property type="entry name" value="PAS"/>
</dbReference>
<dbReference type="InterPro" id="IPR013656">
    <property type="entry name" value="PAS_4"/>
</dbReference>
<evidence type="ECO:0000256" key="8">
    <source>
        <dbReference type="ARBA" id="ARBA00022741"/>
    </source>
</evidence>
<evidence type="ECO:0000313" key="17">
    <source>
        <dbReference type="Proteomes" id="UP000244913"/>
    </source>
</evidence>
<dbReference type="InterPro" id="IPR003018">
    <property type="entry name" value="GAF"/>
</dbReference>